<reference evidence="3 4" key="1">
    <citation type="submission" date="2020-02" db="EMBL/GenBank/DDBJ databases">
        <title>Full genome sequence of Nocardioides sp. R-3366.</title>
        <authorList>
            <person name="Im W.-T."/>
        </authorList>
    </citation>
    <scope>NUCLEOTIDE SEQUENCE [LARGE SCALE GENOMIC DNA]</scope>
    <source>
        <strain evidence="3 4">R-3366</strain>
    </source>
</reference>
<dbReference type="InterPro" id="IPR013196">
    <property type="entry name" value="HTH_11"/>
</dbReference>
<feature type="domain" description="WYL" evidence="2">
    <location>
        <begin position="142"/>
        <end position="209"/>
    </location>
</feature>
<dbReference type="Pfam" id="PF13280">
    <property type="entry name" value="WYL"/>
    <property type="match status" value="1"/>
</dbReference>
<evidence type="ECO:0000259" key="1">
    <source>
        <dbReference type="Pfam" id="PF08279"/>
    </source>
</evidence>
<sequence length="315" mass="34808">MDSGDTSPTSRALLALELLQGSPGISAERLGERLGVSERAARRYVAILREAGVPVESVRGPYGGYRVGRGLRLPPLMFSAEEALGLVMAVMEAHGRASGDDPVATAVGKMVRVLPENVARPFEALRSVAARRTDPDPPHPETTATLVRASADQQRVRIGYALGPHRERTLQVDPWAVVVRHGRWYVLGWSHPADARRMYRIDRVTSVDVLPERFEPPADLDPLAALEEQMSQGWPYAVEVVLDAPLEDVRRWISRSLGRLEAVDDGHTRLLGTTENRHWYATEIAEFPVPYRVVGGPEIRDAVRDLAERLNAALD</sequence>
<dbReference type="InterPro" id="IPR036390">
    <property type="entry name" value="WH_DNA-bd_sf"/>
</dbReference>
<organism evidence="3 4">
    <name type="scientific">Nocardioides anomalus</name>
    <dbReference type="NCBI Taxonomy" id="2712223"/>
    <lineage>
        <taxon>Bacteria</taxon>
        <taxon>Bacillati</taxon>
        <taxon>Actinomycetota</taxon>
        <taxon>Actinomycetes</taxon>
        <taxon>Propionibacteriales</taxon>
        <taxon>Nocardioidaceae</taxon>
        <taxon>Nocardioides</taxon>
    </lineage>
</organism>
<name>A0A6G6WLJ8_9ACTN</name>
<dbReference type="RefSeq" id="WP_165239098.1">
    <property type="nucleotide sequence ID" value="NZ_CP049257.1"/>
</dbReference>
<dbReference type="PANTHER" id="PTHR34580:SF3">
    <property type="entry name" value="PROTEIN PAFB"/>
    <property type="match status" value="1"/>
</dbReference>
<gene>
    <name evidence="3" type="ORF">G5V58_13940</name>
</gene>
<evidence type="ECO:0000259" key="2">
    <source>
        <dbReference type="Pfam" id="PF13280"/>
    </source>
</evidence>
<feature type="domain" description="Helix-turn-helix type 11" evidence="1">
    <location>
        <begin position="12"/>
        <end position="66"/>
    </location>
</feature>
<dbReference type="SUPFAM" id="SSF46785">
    <property type="entry name" value="Winged helix' DNA-binding domain"/>
    <property type="match status" value="1"/>
</dbReference>
<evidence type="ECO:0000313" key="3">
    <source>
        <dbReference type="EMBL" id="QIG45975.1"/>
    </source>
</evidence>
<accession>A0A6G6WLJ8</accession>
<dbReference type="InterPro" id="IPR051534">
    <property type="entry name" value="CBASS_pafABC_assoc_protein"/>
</dbReference>
<proteinExistence type="predicted"/>
<dbReference type="PANTHER" id="PTHR34580">
    <property type="match status" value="1"/>
</dbReference>
<dbReference type="InterPro" id="IPR036388">
    <property type="entry name" value="WH-like_DNA-bd_sf"/>
</dbReference>
<dbReference type="PROSITE" id="PS52050">
    <property type="entry name" value="WYL"/>
    <property type="match status" value="1"/>
</dbReference>
<dbReference type="KEGG" id="nano:G5V58_13940"/>
<dbReference type="PIRSF" id="PIRSF016838">
    <property type="entry name" value="PafC"/>
    <property type="match status" value="1"/>
</dbReference>
<keyword evidence="4" id="KW-1185">Reference proteome</keyword>
<dbReference type="InterPro" id="IPR028349">
    <property type="entry name" value="PafC-like"/>
</dbReference>
<dbReference type="Gene3D" id="1.10.10.10">
    <property type="entry name" value="Winged helix-like DNA-binding domain superfamily/Winged helix DNA-binding domain"/>
    <property type="match status" value="1"/>
</dbReference>
<dbReference type="InterPro" id="IPR026881">
    <property type="entry name" value="WYL_dom"/>
</dbReference>
<dbReference type="Proteomes" id="UP000502996">
    <property type="component" value="Chromosome"/>
</dbReference>
<dbReference type="EMBL" id="CP049257">
    <property type="protein sequence ID" value="QIG45975.1"/>
    <property type="molecule type" value="Genomic_DNA"/>
</dbReference>
<evidence type="ECO:0000313" key="4">
    <source>
        <dbReference type="Proteomes" id="UP000502996"/>
    </source>
</evidence>
<dbReference type="Pfam" id="PF08279">
    <property type="entry name" value="HTH_11"/>
    <property type="match status" value="1"/>
</dbReference>
<protein>
    <submittedName>
        <fullName evidence="3">WYL domain-containing protein</fullName>
    </submittedName>
</protein>
<dbReference type="AlphaFoldDB" id="A0A6G6WLJ8"/>